<reference evidence="2" key="1">
    <citation type="submission" date="2021-03" db="EMBL/GenBank/DDBJ databases">
        <title>Chromosome level genome of the anhydrobiotic midge Polypedilum vanderplanki.</title>
        <authorList>
            <person name="Yoshida Y."/>
            <person name="Kikawada T."/>
            <person name="Gusev O."/>
        </authorList>
    </citation>
    <scope>NUCLEOTIDE SEQUENCE</scope>
    <source>
        <strain evidence="2">NIAS01</strain>
        <tissue evidence="2">Whole body or cell culture</tissue>
    </source>
</reference>
<feature type="region of interest" description="Disordered" evidence="1">
    <location>
        <begin position="1825"/>
        <end position="1844"/>
    </location>
</feature>
<dbReference type="Proteomes" id="UP001107558">
    <property type="component" value="Chromosome 2"/>
</dbReference>
<comment type="caution">
    <text evidence="2">The sequence shown here is derived from an EMBL/GenBank/DDBJ whole genome shotgun (WGS) entry which is preliminary data.</text>
</comment>
<feature type="compositionally biased region" description="Low complexity" evidence="1">
    <location>
        <begin position="2493"/>
        <end position="2505"/>
    </location>
</feature>
<evidence type="ECO:0000313" key="3">
    <source>
        <dbReference type="Proteomes" id="UP001107558"/>
    </source>
</evidence>
<feature type="compositionally biased region" description="Polar residues" evidence="1">
    <location>
        <begin position="2533"/>
        <end position="2543"/>
    </location>
</feature>
<protein>
    <submittedName>
        <fullName evidence="2">Uncharacterized protein</fullName>
    </submittedName>
</protein>
<feature type="compositionally biased region" description="Basic and acidic residues" evidence="1">
    <location>
        <begin position="2337"/>
        <end position="2353"/>
    </location>
</feature>
<feature type="compositionally biased region" description="Basic and acidic residues" evidence="1">
    <location>
        <begin position="3051"/>
        <end position="3072"/>
    </location>
</feature>
<feature type="region of interest" description="Disordered" evidence="1">
    <location>
        <begin position="2762"/>
        <end position="2783"/>
    </location>
</feature>
<feature type="compositionally biased region" description="Polar residues" evidence="1">
    <location>
        <begin position="2506"/>
        <end position="2520"/>
    </location>
</feature>
<accession>A0A9J6C6X6</accession>
<proteinExistence type="predicted"/>
<feature type="region of interest" description="Disordered" evidence="1">
    <location>
        <begin position="2373"/>
        <end position="2447"/>
    </location>
</feature>
<feature type="compositionally biased region" description="Basic and acidic residues" evidence="1">
    <location>
        <begin position="2398"/>
        <end position="2408"/>
    </location>
</feature>
<feature type="compositionally biased region" description="Basic and acidic residues" evidence="1">
    <location>
        <begin position="2762"/>
        <end position="2773"/>
    </location>
</feature>
<feature type="compositionally biased region" description="Polar residues" evidence="1">
    <location>
        <begin position="2409"/>
        <end position="2441"/>
    </location>
</feature>
<dbReference type="EMBL" id="JADBJN010000002">
    <property type="protein sequence ID" value="KAG5677374.1"/>
    <property type="molecule type" value="Genomic_DNA"/>
</dbReference>
<keyword evidence="3" id="KW-1185">Reference proteome</keyword>
<gene>
    <name evidence="2" type="ORF">PVAND_007138</name>
</gene>
<dbReference type="OrthoDB" id="6427254at2759"/>
<sequence>MSGAVKIIEELASLEKRWSDLGISIRTNENFDNAAFNDLIKSTIELHLDFRIILFANQEIENLKGNIKIIISALQLKDHFNDLLNIALNTDKWDSNFGLTLLSGKLIGNASKFISFEKKLQIESDDVIRVRLDSLLHLLLNTNYDDDTGQIVLNVYESYRKMLLRDVRFQCKFSNEAFQKLAKNYLITLCHKKQFDHLSSAIKLFPNHRKLKFVCDLQTDEYVGPCHGHILEGFMEDLLQKEFKKDKSLQDIRNFNLYISKIIEIASLPNIAKHFNLEKLFLSVNTEVISEYYYLVATHLRIRMPNSYNNLVLKLVSIGLSHDISYLEILKYKDSGNFEMRDSMFKKTCCRIFQALVTLGYIIENYTVRRLCFEAAKVCEFDSNYCEKLLDRLPDCGDTNDTTDLDETLLDIRYQLEIFQNDIRSNINLPNTFAKNSNNIYETLTYFNHCVSLNDELKPLEYPGVEKYLKKQAFEDQDHISQTSDLDNCLREIDSYNLQLSDRLKKLQNFFKSYDLPLKKQHAPSNETIQNMCKEIFSNSAPDLFKNINDLGLFGEMFSIRLQDLLVESYDSYIKRHNAINSEKETNNLFFDFEYTNESLNNIDDEEIDSLYLSGTIPVKTLFDKGFGSYDVENILLYAIMEKKMKYIPAEFEFFNKNQNVEADANQNQVYAGLLYLLNKPHPEYARLMRLTSALMRFANCMEYMLDSYIMDATPGKFKYKLKHGKITKPKVEASSPPPSNEIEMNALISNTNCNQISTDTNTFEIGNNNSLRIAENLISEVEKQITDCNMSKTGKKPKPLPAITLNSNDTFNVSTEILNIFYNIKRELSLLTGKDVFLDLNKVSDITSSHTICSLQSTSSRISIKIVRTRNGRVDPREKSIEITMPLLVNGKLVLTNEIRDEIEYDEFFDNPKIKSTLIYRLSGVLTVESLSHNVKFDLDCRIDNIPSKIKFIFQGIRVSRPRKKPVQTSDKHYSSIENKSLSINNSAVINQLPTDTFLQQPNSKNANIATSSNNLMLITSINSDISSVSLDSQTKIFSSSQSCLPPFGTVSSSSYIPQIMPQFTNSLSNQYSTSSQPNLINNVTTIVDTTVNQTFVKDEPIYSSSSSININTQIQNMINYHSQILPQTNHQHKDEQQFIINDIHNIHTNPISKTHHVKSEKAKIISVEDVSPLRLSFSNPHIVAKEEINGFKIDKMTNQQVNNDLVDFEDAIQKSAVIPNKKNVPIEEIQSSQIKQLLLSPPPLHYPSSDITVLPKCEPMVIKQEQLTPTKELYTQKLESIQPKILSTNDKTKTKLKNPFVNYSNPTSIPLINNTHQLTSNVIMKKKSLHEMNGNKNAYDKFKVEEFIDLTDESIDDSKKNPDIQFVECESNPKTYSSSDHNRKSYKINASGRRVKTGIKRFLPQDEEKNTRECKVHILDAMKNINKEALKKETIIELKPYCSDKIYKNRVSKMHDHCEYEAEEVPVEEMPIENFADDPYDTVFTIVFQSSVSYLFIDDVIRGDGIANNVGTDKNNNTFNIASYNCKKTKITNDINEIVNKFTKLNNNANNSKKFESISIKKVENIIEKTIYSDKNHLNFTKNHKNRKKFSNWTPKVINCSNIVNDKKYAKSFFDNEKNHKSLLYQMSHKVLNSIPGMHSMEFFKMPSLLRRSLQIEVVHLKDIKANSSTTTNESSDINESTNNEPLVLHHNETNNGDMPKIHIQKIGQTSISHETEAKTLQTSFGSIVKNTYPPAISRVFTNEKDRLNKMKHDEGIIKKITIGESSFKTNQNVKIIACTSQQQQQELPKIVNKNQTLINMLSQQVMVPTSSNRHYIITSATKSSDIKQETGTSTSSQSNSCAMRKPITNAVGQSQLVQILNSPPSNLTMKSLNVITSSTNVNATVTKPIVSVSSTPAINTVEGLKAELPNSIKQQGIVQFICKTDGKIIHLTPICNNSTASGVTKKITYKVDTTGAKGPTILHHANQQIILNNQLRKDENPNILTIIQKQGDNTSSTTDKKIINKNTITGISSSQSNPTSPISTRSIYEENYAKFIQSPNPSSSSAVNPSDIGLLTISSSPINSSNSVNPNTFIQKIGKTVIQSSNQILPKFNQAFGKSLFSSSTLNEQAKSTKVTTNKETFTRSIVNSISPITKIATKSESKTTDGLLLNLIENDNIEKSITTSLPTLQSALQSNSLLYARPIGNGKLIASNNNNVLLTALRNSSHNTSNNVRIISSIPDSITANNHRTIMTPVRISVPIQIPQLINSVRPQSAGDFKSQIVIATTPTSTVPSLSGISTQVANTTLIRPQTSIQSHTVGSKLQSLLMGTQPSSTFTVSSTVISSNNHEIDNEIPKMQIKKIDQKPKKSVDSSTLEQLREFDMVLEQVRSSVTPNSVSSPPPRPESANHCSPRKQLHDNSRKMEIKSSSTSLASDSPNDSPTSSKSICSNSAKATTPKLQEDEHTAQRILDILANYKEQVRNSPDLNNKPAPRRRANPSTNPPAKRKKLAASSSSSNMKNSKQFGSSSDVMTDNTMGSEEDSSCGVGSGVASTGSMNNSPRGDIDDQTDASMDNNFYMEDAKKEIASSPQSSNSSIATSPARNKFSLTRKLLVSETKNSNNNNVNSLIDSCSSKSLIISSSQSSVSNASSITRTSSIGESIERLSAQGSTTTAVLMPGNYILPMNVLKSGQHLAILSSNNGQKIIAVPASQLASSSSTSGTSIILQRYVNQMNETGNNKTTLVQKTEIDETKNTLRLQKNITLNNNSTKNQHAFYVKPIDNRKQENKNESQEASSSSSSFVSDKTLITEIIQQQQQLSHNHPQHNFMIKLNETSDPLNSSSIMFMEDNVVDNKHFGTDNIKIKTEKMKFDDCIKEEIIDLNLSQDQFLDSPMLTTKMEVDENTNSNHDTGDIDNNSIQKLPKFPSILNSCLTKQTATNIVNADANESVETSNKHIAQGFLIDPSSKILMYNNRKQNNVVDKEIFNPKSFSEECADLGVDEPIASDLFPEADLLFDSDSPKFDQINPNDGAIQIKRELENGEVLLQMNYNHNISEPWLNCFDTEDELVDDSHGESGDDVKDSELLKNNHF</sequence>
<name>A0A9J6C6X6_POLVA</name>
<organism evidence="2 3">
    <name type="scientific">Polypedilum vanderplanki</name>
    <name type="common">Sleeping chironomid midge</name>
    <dbReference type="NCBI Taxonomy" id="319348"/>
    <lineage>
        <taxon>Eukaryota</taxon>
        <taxon>Metazoa</taxon>
        <taxon>Ecdysozoa</taxon>
        <taxon>Arthropoda</taxon>
        <taxon>Hexapoda</taxon>
        <taxon>Insecta</taxon>
        <taxon>Pterygota</taxon>
        <taxon>Neoptera</taxon>
        <taxon>Endopterygota</taxon>
        <taxon>Diptera</taxon>
        <taxon>Nematocera</taxon>
        <taxon>Chironomoidea</taxon>
        <taxon>Chironomidae</taxon>
        <taxon>Chironominae</taxon>
        <taxon>Polypedilum</taxon>
        <taxon>Polypedilum</taxon>
    </lineage>
</organism>
<evidence type="ECO:0000313" key="2">
    <source>
        <dbReference type="EMBL" id="KAG5677374.1"/>
    </source>
</evidence>
<evidence type="ECO:0000256" key="1">
    <source>
        <dbReference type="SAM" id="MobiDB-lite"/>
    </source>
</evidence>
<feature type="region of interest" description="Disordered" evidence="1">
    <location>
        <begin position="3050"/>
        <end position="3072"/>
    </location>
</feature>
<feature type="region of interest" description="Disordered" evidence="1">
    <location>
        <begin position="2463"/>
        <end position="2554"/>
    </location>
</feature>
<feature type="region of interest" description="Disordered" evidence="1">
    <location>
        <begin position="2337"/>
        <end position="2357"/>
    </location>
</feature>